<keyword evidence="4" id="KW-1185">Reference proteome</keyword>
<reference evidence="3" key="1">
    <citation type="submission" date="2021-01" db="EMBL/GenBank/DDBJ databases">
        <title>Whole genome shotgun sequence of Actinocatenispora rupis NBRC 107355.</title>
        <authorList>
            <person name="Komaki H."/>
            <person name="Tamura T."/>
        </authorList>
    </citation>
    <scope>NUCLEOTIDE SEQUENCE</scope>
    <source>
        <strain evidence="3">NBRC 107355</strain>
    </source>
</reference>
<protein>
    <submittedName>
        <fullName evidence="3">Uncharacterized protein</fullName>
    </submittedName>
</protein>
<feature type="compositionally biased region" description="Basic and acidic residues" evidence="1">
    <location>
        <begin position="158"/>
        <end position="188"/>
    </location>
</feature>
<proteinExistence type="predicted"/>
<evidence type="ECO:0000256" key="2">
    <source>
        <dbReference type="SAM" id="Phobius"/>
    </source>
</evidence>
<accession>A0A8J3JDE0</accession>
<evidence type="ECO:0000256" key="1">
    <source>
        <dbReference type="SAM" id="MobiDB-lite"/>
    </source>
</evidence>
<organism evidence="3 4">
    <name type="scientific">Actinocatenispora rupis</name>
    <dbReference type="NCBI Taxonomy" id="519421"/>
    <lineage>
        <taxon>Bacteria</taxon>
        <taxon>Bacillati</taxon>
        <taxon>Actinomycetota</taxon>
        <taxon>Actinomycetes</taxon>
        <taxon>Micromonosporales</taxon>
        <taxon>Micromonosporaceae</taxon>
        <taxon>Actinocatenispora</taxon>
    </lineage>
</organism>
<feature type="compositionally biased region" description="Low complexity" evidence="1">
    <location>
        <begin position="26"/>
        <end position="41"/>
    </location>
</feature>
<feature type="transmembrane region" description="Helical" evidence="2">
    <location>
        <begin position="286"/>
        <end position="306"/>
    </location>
</feature>
<evidence type="ECO:0000313" key="4">
    <source>
        <dbReference type="Proteomes" id="UP000612808"/>
    </source>
</evidence>
<feature type="transmembrane region" description="Helical" evidence="2">
    <location>
        <begin position="256"/>
        <end position="274"/>
    </location>
</feature>
<feature type="transmembrane region" description="Helical" evidence="2">
    <location>
        <begin position="312"/>
        <end position="332"/>
    </location>
</feature>
<comment type="caution">
    <text evidence="3">The sequence shown here is derived from an EMBL/GenBank/DDBJ whole genome shotgun (WGS) entry which is preliminary data.</text>
</comment>
<evidence type="ECO:0000313" key="3">
    <source>
        <dbReference type="EMBL" id="GID14412.1"/>
    </source>
</evidence>
<dbReference type="AlphaFoldDB" id="A0A8J3JDE0"/>
<sequence length="419" mass="44530">MTLGDRLGPAADRSHRPGGTTPPPATGADTSGPGMPPGSDDGWPRSPWSGDDGHDGSADRPAFGPHPPRSDRPSDTRTAPDGPHLGAPPHPADAGYAEADLDDGHTWYARPPRYTNAPPPGPGRPATDGPGYAEPPTDPFGDAGAGFVRPPDPPWSRPADDEPPPRRPDSDRAYDGGVYDQEKQHEDEVLPPSEGVRRREGTVSTLQPANVYRVAPAKAGPAGPPPSQANGAAVLCGLLAVPMLAAAGALAATGDLPLPVVLLAMAVCSVLGGIRMIRRGSPLPPLLCAAGTVVVAVVGVLSKPLVPSPMGTVLGVVFTLYVGLVLIMIGLLRTRRTRRWLAARGREWLEQHPPKRRRLPAVTIPLPKLPKLRRRTRSRKPKRVKQMGRHVKARRRGPFRSRRPVSYVGRDAPSHDRRG</sequence>
<keyword evidence="2" id="KW-0812">Transmembrane</keyword>
<feature type="region of interest" description="Disordered" evidence="1">
    <location>
        <begin position="1"/>
        <end position="209"/>
    </location>
</feature>
<dbReference type="Proteomes" id="UP000612808">
    <property type="component" value="Unassembled WGS sequence"/>
</dbReference>
<feature type="compositionally biased region" description="Basic residues" evidence="1">
    <location>
        <begin position="373"/>
        <end position="403"/>
    </location>
</feature>
<feature type="region of interest" description="Disordered" evidence="1">
    <location>
        <begin position="373"/>
        <end position="419"/>
    </location>
</feature>
<keyword evidence="2" id="KW-0472">Membrane</keyword>
<keyword evidence="2" id="KW-1133">Transmembrane helix</keyword>
<gene>
    <name evidence="3" type="ORF">Aru02nite_53010</name>
</gene>
<dbReference type="EMBL" id="BOMB01000031">
    <property type="protein sequence ID" value="GID14412.1"/>
    <property type="molecule type" value="Genomic_DNA"/>
</dbReference>
<name>A0A8J3JDE0_9ACTN</name>